<evidence type="ECO:0000313" key="1">
    <source>
        <dbReference type="Proteomes" id="UP000046393"/>
    </source>
</evidence>
<accession>A0A0N5ACA8</accession>
<protein>
    <submittedName>
        <fullName evidence="2">Arrestin_N domain-containing protein</fullName>
    </submittedName>
</protein>
<evidence type="ECO:0000313" key="2">
    <source>
        <dbReference type="WBParaSite" id="SMUV_0000178401-mRNA-1"/>
    </source>
</evidence>
<name>A0A0N5ACA8_9BILA</name>
<keyword evidence="1" id="KW-1185">Reference proteome</keyword>
<organism evidence="1 2">
    <name type="scientific">Syphacia muris</name>
    <dbReference type="NCBI Taxonomy" id="451379"/>
    <lineage>
        <taxon>Eukaryota</taxon>
        <taxon>Metazoa</taxon>
        <taxon>Ecdysozoa</taxon>
        <taxon>Nematoda</taxon>
        <taxon>Chromadorea</taxon>
        <taxon>Rhabditida</taxon>
        <taxon>Spirurina</taxon>
        <taxon>Oxyuridomorpha</taxon>
        <taxon>Oxyuroidea</taxon>
        <taxon>Oxyuridae</taxon>
        <taxon>Syphacia</taxon>
    </lineage>
</organism>
<dbReference type="WBParaSite" id="SMUV_0000178401-mRNA-1">
    <property type="protein sequence ID" value="SMUV_0000178401-mRNA-1"/>
    <property type="gene ID" value="SMUV_0000178401"/>
</dbReference>
<dbReference type="Proteomes" id="UP000046393">
    <property type="component" value="Unplaced"/>
</dbReference>
<proteinExistence type="predicted"/>
<sequence length="274" mass="31519">MITDNDLTELLDTIEVNIFGTTKVIFTIPPKHNKNQLEHYQKSKIIIDKTIIAYKKELLTDLDEQIQYSDNPKAINEKFIDEFGQSSYSFHLQLPTEGIYQALQSPKYPISISYTITVPLLNDIAVSLYDMHRALIEQYLKPVQVAAVDQSKKKLVDLQVPQRYYQPMTKLNAKVTIQNGPQSAIRYSHLNLVQKIYCQGCSLKTGLERTVVKYIEYKGDGLPKNVPTTTLSFHIEQLANVQYFIKLNYEKNRKNIYGYILPKLSLGQGKRIDP</sequence>
<reference evidence="2" key="1">
    <citation type="submission" date="2017-02" db="UniProtKB">
        <authorList>
            <consortium name="WormBaseParasite"/>
        </authorList>
    </citation>
    <scope>IDENTIFICATION</scope>
</reference>
<dbReference type="AlphaFoldDB" id="A0A0N5ACA8"/>